<protein>
    <submittedName>
        <fullName evidence="1">Uncharacterized protein</fullName>
    </submittedName>
</protein>
<gene>
    <name evidence="1" type="ORF">IWW38_005654</name>
</gene>
<accession>A0ACC1LVY4</accession>
<organism evidence="1 2">
    <name type="scientific">Coemansia aciculifera</name>
    <dbReference type="NCBI Taxonomy" id="417176"/>
    <lineage>
        <taxon>Eukaryota</taxon>
        <taxon>Fungi</taxon>
        <taxon>Fungi incertae sedis</taxon>
        <taxon>Zoopagomycota</taxon>
        <taxon>Kickxellomycotina</taxon>
        <taxon>Kickxellomycetes</taxon>
        <taxon>Kickxellales</taxon>
        <taxon>Kickxellaceae</taxon>
        <taxon>Coemansia</taxon>
    </lineage>
</organism>
<keyword evidence="2" id="KW-1185">Reference proteome</keyword>
<dbReference type="Proteomes" id="UP001139981">
    <property type="component" value="Unassembled WGS sequence"/>
</dbReference>
<reference evidence="1" key="1">
    <citation type="submission" date="2022-07" db="EMBL/GenBank/DDBJ databases">
        <title>Phylogenomic reconstructions and comparative analyses of Kickxellomycotina fungi.</title>
        <authorList>
            <person name="Reynolds N.K."/>
            <person name="Stajich J.E."/>
            <person name="Barry K."/>
            <person name="Grigoriev I.V."/>
            <person name="Crous P."/>
            <person name="Smith M.E."/>
        </authorList>
    </citation>
    <scope>NUCLEOTIDE SEQUENCE</scope>
    <source>
        <strain evidence="1">CBS 190363</strain>
    </source>
</reference>
<dbReference type="EMBL" id="JANBVB010002778">
    <property type="protein sequence ID" value="KAJ2882495.1"/>
    <property type="molecule type" value="Genomic_DNA"/>
</dbReference>
<name>A0ACC1LVY4_9FUNG</name>
<evidence type="ECO:0000313" key="1">
    <source>
        <dbReference type="EMBL" id="KAJ2882495.1"/>
    </source>
</evidence>
<sequence>MSAAIEALQQTSKTAGVTVALLEKEARTGGNSGKASSGINGVLTRTQKDMGIHDSVDAFVQDTLKSGHGKSNQTLVGKLAQDSTQAVSWLQNEFKLDLDVLARLGGHSFPRTHRRPDLDGKPQPVGWGIVSALGKRLGEFASAENAR</sequence>
<comment type="caution">
    <text evidence="1">The sequence shown here is derived from an EMBL/GenBank/DDBJ whole genome shotgun (WGS) entry which is preliminary data.</text>
</comment>
<evidence type="ECO:0000313" key="2">
    <source>
        <dbReference type="Proteomes" id="UP001139981"/>
    </source>
</evidence>
<feature type="non-terminal residue" evidence="1">
    <location>
        <position position="147"/>
    </location>
</feature>
<proteinExistence type="predicted"/>